<evidence type="ECO:0000313" key="3">
    <source>
        <dbReference type="Proteomes" id="UP000504606"/>
    </source>
</evidence>
<sequence>MVHRSSIRCVAVAMPSAVVCVALGLAILGHPYVSAEVATNSSECDEHSKQCADLYSCQPPDERLVVPEDVVLVFGNTGAGKSTLTKLLTHEDADMESLYVDNQYLIKGDRIGSTIASVTRVPQLITDNATGTHYYDCPGFEDTRGSCVELSTTYYMKDLTRHARRVKVLLLAPHYAVTKGKDRIDFIKMLLHSARILRAEGKFDASVALVVTKVDAYVKRRGQFVVVADDMVKQAVASFLHDEVLSFLAGKINTAVLPGDVEDYRRAVALVESFLYQDDTLNYIRIGIFRAPDEEGLLSNIQIMEDSRKQLLELVHKKLSYSEVKPNDFGFSVSERTKLFAHIRSRDLEVAIDGKLSVLGRTCSEAGSLQSYDPTDIPATLERFTNFSKEIDTFAASLKSSGSVQDFCEHLGRRGASFSPEQRLLTEGVTGDCGYLDVLQVVSDKPLLDPRAAVKRWTEPLDKAAADLAARADWHRFLVSAYERLTRHEQQAHRTNMPAAVDNLATLETEARRLGLFLSRSSTDFANLTDLDALLARVRRAPESECLPSGILVVRGDTVLLSEVAEALKQCHGHIRAIEVYALNTVFVDASLRLPGGSLVIIAPRWEAVGYPVINLDGQDGETLVVYRRANAGQRGEDGQPGLPGKPGGHFIGFGKDFTGTLHVSVSGGDGGPGQRGGDGGAGQSGGGNGGNGGDGGAGGLGGQPGSATLINLGGKPISPETAVLEVHSGARGTGGRGGLGGDHRPHSLWRRRRKRFVLTALAVIGGIAAAGGVAYGVAKAMEPPPRPPPPPRPTYYDGARGRDAAVIGGMLAADAPLAAPWSDVPARAEVYLKHNLNHPYLRSRLQAFFNDLTRDDSFTALRSSWGSNFDRMADYA</sequence>
<dbReference type="Gene3D" id="3.40.50.300">
    <property type="entry name" value="P-loop containing nucleotide triphosphate hydrolases"/>
    <property type="match status" value="1"/>
</dbReference>
<name>A0A9C6XRE4_FRAOC</name>
<gene>
    <name evidence="4" type="primary">LOC113214914</name>
</gene>
<keyword evidence="2" id="KW-0472">Membrane</keyword>
<reference evidence="4" key="1">
    <citation type="submission" date="2025-08" db="UniProtKB">
        <authorList>
            <consortium name="RefSeq"/>
        </authorList>
    </citation>
    <scope>IDENTIFICATION</scope>
    <source>
        <tissue evidence="4">Whole organism</tissue>
    </source>
</reference>
<keyword evidence="2" id="KW-1133">Transmembrane helix</keyword>
<feature type="compositionally biased region" description="Gly residues" evidence="1">
    <location>
        <begin position="668"/>
        <end position="705"/>
    </location>
</feature>
<dbReference type="RefSeq" id="XP_052128339.1">
    <property type="nucleotide sequence ID" value="XM_052272379.1"/>
</dbReference>
<dbReference type="KEGG" id="foc:113214914"/>
<protein>
    <submittedName>
        <fullName evidence="4">Uncharacterized protein LOC113214914</fullName>
    </submittedName>
</protein>
<proteinExistence type="predicted"/>
<dbReference type="CDD" id="cd00882">
    <property type="entry name" value="Ras_like_GTPase"/>
    <property type="match status" value="1"/>
</dbReference>
<evidence type="ECO:0000256" key="1">
    <source>
        <dbReference type="SAM" id="MobiDB-lite"/>
    </source>
</evidence>
<organism evidence="3 4">
    <name type="scientific">Frankliniella occidentalis</name>
    <name type="common">Western flower thrips</name>
    <name type="synonym">Euthrips occidentalis</name>
    <dbReference type="NCBI Taxonomy" id="133901"/>
    <lineage>
        <taxon>Eukaryota</taxon>
        <taxon>Metazoa</taxon>
        <taxon>Ecdysozoa</taxon>
        <taxon>Arthropoda</taxon>
        <taxon>Hexapoda</taxon>
        <taxon>Insecta</taxon>
        <taxon>Pterygota</taxon>
        <taxon>Neoptera</taxon>
        <taxon>Paraneoptera</taxon>
        <taxon>Thysanoptera</taxon>
        <taxon>Terebrantia</taxon>
        <taxon>Thripoidea</taxon>
        <taxon>Thripidae</taxon>
        <taxon>Frankliniella</taxon>
    </lineage>
</organism>
<keyword evidence="2" id="KW-0812">Transmembrane</keyword>
<feature type="transmembrane region" description="Helical" evidence="2">
    <location>
        <begin position="757"/>
        <end position="779"/>
    </location>
</feature>
<evidence type="ECO:0000313" key="4">
    <source>
        <dbReference type="RefSeq" id="XP_052128339.1"/>
    </source>
</evidence>
<dbReference type="InterPro" id="IPR027417">
    <property type="entry name" value="P-loop_NTPase"/>
</dbReference>
<dbReference type="GeneID" id="113214914"/>
<evidence type="ECO:0000256" key="2">
    <source>
        <dbReference type="SAM" id="Phobius"/>
    </source>
</evidence>
<feature type="region of interest" description="Disordered" evidence="1">
    <location>
        <begin position="663"/>
        <end position="715"/>
    </location>
</feature>
<accession>A0A9C6XRE4</accession>
<dbReference type="Proteomes" id="UP000504606">
    <property type="component" value="Unplaced"/>
</dbReference>
<dbReference type="OrthoDB" id="2386367at2759"/>
<dbReference type="SUPFAM" id="SSF52540">
    <property type="entry name" value="P-loop containing nucleoside triphosphate hydrolases"/>
    <property type="match status" value="1"/>
</dbReference>
<keyword evidence="3" id="KW-1185">Reference proteome</keyword>
<dbReference type="AlphaFoldDB" id="A0A9C6XRE4"/>